<dbReference type="OrthoDB" id="9759607at2"/>
<dbReference type="PANTHER" id="PTHR43102:SF2">
    <property type="entry name" value="GAF DOMAIN-CONTAINING PROTEIN"/>
    <property type="match status" value="1"/>
</dbReference>
<dbReference type="Pfam" id="PF13426">
    <property type="entry name" value="PAS_9"/>
    <property type="match status" value="3"/>
</dbReference>
<evidence type="ECO:0000259" key="1">
    <source>
        <dbReference type="PROSITE" id="PS50112"/>
    </source>
</evidence>
<dbReference type="CDD" id="cd00130">
    <property type="entry name" value="PAS"/>
    <property type="match status" value="3"/>
</dbReference>
<dbReference type="InterPro" id="IPR036457">
    <property type="entry name" value="PPM-type-like_dom_sf"/>
</dbReference>
<feature type="domain" description="PAS" evidence="1">
    <location>
        <begin position="295"/>
        <end position="337"/>
    </location>
</feature>
<feature type="domain" description="PAC" evidence="2">
    <location>
        <begin position="368"/>
        <end position="419"/>
    </location>
</feature>
<dbReference type="SMART" id="SM00331">
    <property type="entry name" value="PP2C_SIG"/>
    <property type="match status" value="1"/>
</dbReference>
<dbReference type="PROSITE" id="PS50112">
    <property type="entry name" value="PAS"/>
    <property type="match status" value="3"/>
</dbReference>
<evidence type="ECO:0000313" key="3">
    <source>
        <dbReference type="EMBL" id="RXJ02060.1"/>
    </source>
</evidence>
<proteinExistence type="predicted"/>
<sequence>MSIHTGDLEKNRLEELYSLNILDTEKEIAFDRITKIVSKAFNVPICLISLVEKDRQWFKACVGLEDITETSREVAFCHYVVVEEKPLVVEDATLDHRFAQNPLVTGALHLRFYAGAPLRTKQGNILGTLCLIDTKPRKFSYEQMSLLKEYASLVMSEIELRSMLRNNLILSTAINKTATGVTITDPTLPNNPLIFVNEAFTNITGYSEEDVLGKNCKFLQGSSTDIKTLKEISEAIRNRNSLHVELLNYRKDGSEFWNELKIDPIYDENAKLTHFVGFQTDITSKKNAELEISLRKQRYQALFHSNNDAVYMIDTFGYFIEVNEGCEKLTGYTASEFEKLHFIDLIVDKHKTKTMEQFNRIIHQFDHVQFETQLNHKDGTAKYINIQASPITIEGRVVGLYGISKDVTLIKESEKQLKITAKLFESMKEAILILDEEFNIISTNNSFQALIGITKEKLINQNLFSLLDDQIISPTIKKDILSNIKHGNIPWEGQITVKLHRNELKTLWLSVDTILNNDDGTPSNVVCMLRDISEKEQIQNDVKLAGLMQKNFLPQDLNNEFLSVTSLFKPNQYVSGDFFEYNWIETDNRLVGILYDAMGHGVTTALQTTGLRVLFQDISKRNLPLPEKVKCLNTEILNYLSEETFVAALYFEFNLDNQTLYYVPCGINEFFLERKGEISKYTTPAFVIGMFEDAEFELFSLKLEEEDSLHFITDGIMDVLPRNFSNKDLASKDFFYYIEEVCRSRMLDDDATAIKITVKPQNKRLFNDTVASVNTKDIDQMKQKIAVILQEKYLTEHLFVELAFNEALNNAIRASTSIEVTLFLKSGYLGITITDDGPGFDVRSKLCELMAKKDSMMDELIWSESGRGIYLMHKFMDKIEYNLVGNQVTLLKKFGGTNSEN</sequence>
<dbReference type="InterPro" id="IPR001932">
    <property type="entry name" value="PPM-type_phosphatase-like_dom"/>
</dbReference>
<dbReference type="Gene3D" id="3.30.450.40">
    <property type="match status" value="1"/>
</dbReference>
<dbReference type="SMART" id="SM00086">
    <property type="entry name" value="PAC"/>
    <property type="match status" value="3"/>
</dbReference>
<dbReference type="InterPro" id="IPR036890">
    <property type="entry name" value="HATPase_C_sf"/>
</dbReference>
<feature type="domain" description="PAS" evidence="1">
    <location>
        <begin position="416"/>
        <end position="470"/>
    </location>
</feature>
<gene>
    <name evidence="3" type="ORF">DS745_08185</name>
</gene>
<protein>
    <submittedName>
        <fullName evidence="3">PAS domain S-box protein</fullName>
    </submittedName>
</protein>
<dbReference type="PROSITE" id="PS50113">
    <property type="entry name" value="PAC"/>
    <property type="match status" value="2"/>
</dbReference>
<dbReference type="InterPro" id="IPR035965">
    <property type="entry name" value="PAS-like_dom_sf"/>
</dbReference>
<feature type="domain" description="PAC" evidence="2">
    <location>
        <begin position="240"/>
        <end position="294"/>
    </location>
</feature>
<name>A0A4Q0VTU6_9BACI</name>
<dbReference type="NCBIfam" id="TIGR00229">
    <property type="entry name" value="sensory_box"/>
    <property type="match status" value="3"/>
</dbReference>
<dbReference type="Pfam" id="PF07228">
    <property type="entry name" value="SpoIIE"/>
    <property type="match status" value="1"/>
</dbReference>
<dbReference type="InterPro" id="IPR001610">
    <property type="entry name" value="PAC"/>
</dbReference>
<keyword evidence="4" id="KW-1185">Reference proteome</keyword>
<dbReference type="AlphaFoldDB" id="A0A4Q0VTU6"/>
<dbReference type="SUPFAM" id="SSF55781">
    <property type="entry name" value="GAF domain-like"/>
    <property type="match status" value="1"/>
</dbReference>
<dbReference type="Pfam" id="PF01590">
    <property type="entry name" value="GAF"/>
    <property type="match status" value="1"/>
</dbReference>
<dbReference type="Pfam" id="PF13581">
    <property type="entry name" value="HATPase_c_2"/>
    <property type="match status" value="1"/>
</dbReference>
<dbReference type="Proteomes" id="UP000290649">
    <property type="component" value="Unassembled WGS sequence"/>
</dbReference>
<reference evidence="3 4" key="1">
    <citation type="journal article" date="2019" name="Int. J. Syst. Evol. Microbiol.">
        <title>Anaerobacillus alkaliphilus sp. nov., a novel alkaliphilic and moderately halophilic bacterium.</title>
        <authorList>
            <person name="Borsodi A.K."/>
            <person name="Aszalos J.M."/>
            <person name="Bihari P."/>
            <person name="Nagy I."/>
            <person name="Schumann P."/>
            <person name="Sproer C."/>
            <person name="Kovacs A.L."/>
            <person name="Boka K."/>
            <person name="Dobosy P."/>
            <person name="Ovari M."/>
            <person name="Szili-Kovacs T."/>
            <person name="Toth E."/>
        </authorList>
    </citation>
    <scope>NUCLEOTIDE SEQUENCE [LARGE SCALE GENOMIC DNA]</scope>
    <source>
        <strain evidence="3 4">B16-10</strain>
    </source>
</reference>
<dbReference type="SMART" id="SM00065">
    <property type="entry name" value="GAF"/>
    <property type="match status" value="1"/>
</dbReference>
<dbReference type="Gene3D" id="3.60.40.10">
    <property type="entry name" value="PPM-type phosphatase domain"/>
    <property type="match status" value="1"/>
</dbReference>
<dbReference type="SUPFAM" id="SSF55874">
    <property type="entry name" value="ATPase domain of HSP90 chaperone/DNA topoisomerase II/histidine kinase"/>
    <property type="match status" value="1"/>
</dbReference>
<evidence type="ECO:0000259" key="2">
    <source>
        <dbReference type="PROSITE" id="PS50113"/>
    </source>
</evidence>
<dbReference type="PANTHER" id="PTHR43102">
    <property type="entry name" value="SLR1143 PROTEIN"/>
    <property type="match status" value="1"/>
</dbReference>
<feature type="domain" description="PAS" evidence="1">
    <location>
        <begin position="166"/>
        <end position="215"/>
    </location>
</feature>
<comment type="caution">
    <text evidence="3">The sequence shown here is derived from an EMBL/GenBank/DDBJ whole genome shotgun (WGS) entry which is preliminary data.</text>
</comment>
<dbReference type="InterPro" id="IPR003018">
    <property type="entry name" value="GAF"/>
</dbReference>
<dbReference type="Gene3D" id="3.30.565.10">
    <property type="entry name" value="Histidine kinase-like ATPase, C-terminal domain"/>
    <property type="match status" value="1"/>
</dbReference>
<dbReference type="EMBL" id="QOUX01000027">
    <property type="protein sequence ID" value="RXJ02060.1"/>
    <property type="molecule type" value="Genomic_DNA"/>
</dbReference>
<dbReference type="CDD" id="cd16936">
    <property type="entry name" value="HATPase_RsbW-like"/>
    <property type="match status" value="1"/>
</dbReference>
<dbReference type="InterPro" id="IPR000014">
    <property type="entry name" value="PAS"/>
</dbReference>
<dbReference type="InterPro" id="IPR029016">
    <property type="entry name" value="GAF-like_dom_sf"/>
</dbReference>
<dbReference type="RefSeq" id="WP_129077773.1">
    <property type="nucleotide sequence ID" value="NZ_QOUX01000027.1"/>
</dbReference>
<dbReference type="SUPFAM" id="SSF55785">
    <property type="entry name" value="PYP-like sensor domain (PAS domain)"/>
    <property type="match status" value="3"/>
</dbReference>
<dbReference type="Gene3D" id="3.30.450.20">
    <property type="entry name" value="PAS domain"/>
    <property type="match status" value="3"/>
</dbReference>
<accession>A0A4Q0VTU6</accession>
<evidence type="ECO:0000313" key="4">
    <source>
        <dbReference type="Proteomes" id="UP000290649"/>
    </source>
</evidence>
<organism evidence="3 4">
    <name type="scientific">Anaerobacillus alkaliphilus</name>
    <dbReference type="NCBI Taxonomy" id="1548597"/>
    <lineage>
        <taxon>Bacteria</taxon>
        <taxon>Bacillati</taxon>
        <taxon>Bacillota</taxon>
        <taxon>Bacilli</taxon>
        <taxon>Bacillales</taxon>
        <taxon>Bacillaceae</taxon>
        <taxon>Anaerobacillus</taxon>
    </lineage>
</organism>
<dbReference type="SUPFAM" id="SSF81606">
    <property type="entry name" value="PP2C-like"/>
    <property type="match status" value="1"/>
</dbReference>
<dbReference type="SMART" id="SM00091">
    <property type="entry name" value="PAS"/>
    <property type="match status" value="3"/>
</dbReference>
<dbReference type="InterPro" id="IPR000700">
    <property type="entry name" value="PAS-assoc_C"/>
</dbReference>
<dbReference type="InterPro" id="IPR003594">
    <property type="entry name" value="HATPase_dom"/>
</dbReference>